<evidence type="ECO:0000256" key="9">
    <source>
        <dbReference type="ARBA" id="ARBA00023136"/>
    </source>
</evidence>
<accession>A0A6I1F0M0</accession>
<keyword evidence="4" id="KW-1134">Transmembrane beta strand</keyword>
<evidence type="ECO:0000313" key="15">
    <source>
        <dbReference type="Proteomes" id="UP000430564"/>
    </source>
</evidence>
<protein>
    <submittedName>
        <fullName evidence="14">Porin</fullName>
    </submittedName>
</protein>
<evidence type="ECO:0000256" key="11">
    <source>
        <dbReference type="SAM" id="MobiDB-lite"/>
    </source>
</evidence>
<dbReference type="Proteomes" id="UP000430564">
    <property type="component" value="Unassembled WGS sequence"/>
</dbReference>
<evidence type="ECO:0000256" key="1">
    <source>
        <dbReference type="ARBA" id="ARBA00004571"/>
    </source>
</evidence>
<dbReference type="PANTHER" id="PTHR34501">
    <property type="entry name" value="PROTEIN YDDL-RELATED"/>
    <property type="match status" value="1"/>
</dbReference>
<dbReference type="AlphaFoldDB" id="A0A6I1F0M0"/>
<dbReference type="InterPro" id="IPR023614">
    <property type="entry name" value="Porin_dom_sf"/>
</dbReference>
<feature type="chain" id="PRO_5026016729" evidence="12">
    <location>
        <begin position="50"/>
        <end position="399"/>
    </location>
</feature>
<feature type="compositionally biased region" description="Basic residues" evidence="11">
    <location>
        <begin position="7"/>
        <end position="16"/>
    </location>
</feature>
<dbReference type="EMBL" id="WEHX01000014">
    <property type="protein sequence ID" value="KAB7661833.1"/>
    <property type="molecule type" value="Genomic_DNA"/>
</dbReference>
<evidence type="ECO:0000256" key="10">
    <source>
        <dbReference type="ARBA" id="ARBA00023237"/>
    </source>
</evidence>
<feature type="signal peptide" evidence="12">
    <location>
        <begin position="1"/>
        <end position="49"/>
    </location>
</feature>
<proteinExistence type="predicted"/>
<dbReference type="CDD" id="cd00342">
    <property type="entry name" value="gram_neg_porins"/>
    <property type="match status" value="1"/>
</dbReference>
<dbReference type="InterPro" id="IPR050298">
    <property type="entry name" value="Gram-neg_bact_OMP"/>
</dbReference>
<evidence type="ECO:0000313" key="14">
    <source>
        <dbReference type="EMBL" id="KAB7661833.1"/>
    </source>
</evidence>
<keyword evidence="6 12" id="KW-0732">Signal</keyword>
<evidence type="ECO:0000256" key="4">
    <source>
        <dbReference type="ARBA" id="ARBA00022452"/>
    </source>
</evidence>
<keyword evidence="9" id="KW-0472">Membrane</keyword>
<reference evidence="14 15" key="1">
    <citation type="submission" date="2019-10" db="EMBL/GenBank/DDBJ databases">
        <title>Genome diversity of Sutterella seckii.</title>
        <authorList>
            <person name="Chaplin A.V."/>
            <person name="Sokolova S.R."/>
            <person name="Mosin K.A."/>
            <person name="Ivanova E.L."/>
            <person name="Kochetkova T.O."/>
            <person name="Goltsov A.Y."/>
            <person name="Trofimov D.Y."/>
            <person name="Efimov B.A."/>
        </authorList>
    </citation>
    <scope>NUCLEOTIDE SEQUENCE [LARGE SCALE GENOMIC DNA]</scope>
    <source>
        <strain evidence="14 15">ASD393</strain>
    </source>
</reference>
<evidence type="ECO:0000256" key="2">
    <source>
        <dbReference type="ARBA" id="ARBA00011233"/>
    </source>
</evidence>
<feature type="region of interest" description="Disordered" evidence="11">
    <location>
        <begin position="1"/>
        <end position="22"/>
    </location>
</feature>
<dbReference type="GO" id="GO:0009279">
    <property type="term" value="C:cell outer membrane"/>
    <property type="evidence" value="ECO:0007669"/>
    <property type="project" value="UniProtKB-SubCell"/>
</dbReference>
<dbReference type="OrthoDB" id="9152609at2"/>
<keyword evidence="8" id="KW-0626">Porin</keyword>
<comment type="caution">
    <text evidence="14">The sequence shown here is derived from an EMBL/GenBank/DDBJ whole genome shotgun (WGS) entry which is preliminary data.</text>
</comment>
<sequence length="399" mass="43391">MSARISSNKRKRKKSFMTKPNRMPRSLRKAGTILSTLLLGASLIPSASAEDGVAVTGLVDLGLMVQHANGRTNATMESGNNKTSTIDIRGTEAISEDLWVRAASYVSFMTDNGALYEDGVLFDGTALTLGSKTFGEVALGRMGALKSTDGDMSQFSLAEGYSPMGANLPHAGLAYIFTCDGTLNNTIGYASPSFSGYRFFAQYSNGVTTETGIGADDDRLFTASVLYNNHGKLRFGAIATYHTHGSLEEKHNATKDIMVSMNYDFDAFRLYLTYQHVFDGLGPNTMLRARAFGFGASEEGFDTDSFMAGVMKDLEGGTLSAVFQASRSEYKGDAKDGNLSTSGWRINPAAIYRYPISRRTTLWTALSWTHGYGMYRRVKDHPIDNPNATTWGAGVTHFF</sequence>
<dbReference type="InterPro" id="IPR033900">
    <property type="entry name" value="Gram_neg_porin_domain"/>
</dbReference>
<gene>
    <name evidence="14" type="ORF">GBM95_03915</name>
</gene>
<evidence type="ECO:0000256" key="8">
    <source>
        <dbReference type="ARBA" id="ARBA00023114"/>
    </source>
</evidence>
<dbReference type="GO" id="GO:0015288">
    <property type="term" value="F:porin activity"/>
    <property type="evidence" value="ECO:0007669"/>
    <property type="project" value="UniProtKB-KW"/>
</dbReference>
<keyword evidence="3" id="KW-0813">Transport</keyword>
<dbReference type="SUPFAM" id="SSF56935">
    <property type="entry name" value="Porins"/>
    <property type="match status" value="1"/>
</dbReference>
<evidence type="ECO:0000256" key="3">
    <source>
        <dbReference type="ARBA" id="ARBA00022448"/>
    </source>
</evidence>
<name>A0A6I1F0M0_9BURK</name>
<dbReference type="GO" id="GO:0006811">
    <property type="term" value="P:monoatomic ion transport"/>
    <property type="evidence" value="ECO:0007669"/>
    <property type="project" value="UniProtKB-KW"/>
</dbReference>
<evidence type="ECO:0000256" key="12">
    <source>
        <dbReference type="SAM" id="SignalP"/>
    </source>
</evidence>
<dbReference type="PANTHER" id="PTHR34501:SF9">
    <property type="entry name" value="MAJOR OUTER MEMBRANE PROTEIN P.IA"/>
    <property type="match status" value="1"/>
</dbReference>
<organism evidence="14 15">
    <name type="scientific">Sutterella seckii</name>
    <dbReference type="NCBI Taxonomy" id="1944635"/>
    <lineage>
        <taxon>Bacteria</taxon>
        <taxon>Pseudomonadati</taxon>
        <taxon>Pseudomonadota</taxon>
        <taxon>Betaproteobacteria</taxon>
        <taxon>Burkholderiales</taxon>
        <taxon>Sutterellaceae</taxon>
        <taxon>Sutterella</taxon>
    </lineage>
</organism>
<evidence type="ECO:0000256" key="6">
    <source>
        <dbReference type="ARBA" id="ARBA00022729"/>
    </source>
</evidence>
<comment type="subcellular location">
    <subcellularLocation>
        <location evidence="1">Cell outer membrane</location>
        <topology evidence="1">Multi-pass membrane protein</topology>
    </subcellularLocation>
</comment>
<evidence type="ECO:0000256" key="7">
    <source>
        <dbReference type="ARBA" id="ARBA00023065"/>
    </source>
</evidence>
<keyword evidence="7" id="KW-0406">Ion transport</keyword>
<evidence type="ECO:0000259" key="13">
    <source>
        <dbReference type="Pfam" id="PF13609"/>
    </source>
</evidence>
<feature type="domain" description="Porin" evidence="13">
    <location>
        <begin position="46"/>
        <end position="343"/>
    </location>
</feature>
<dbReference type="Pfam" id="PF13609">
    <property type="entry name" value="Porin_4"/>
    <property type="match status" value="1"/>
</dbReference>
<evidence type="ECO:0000256" key="5">
    <source>
        <dbReference type="ARBA" id="ARBA00022692"/>
    </source>
</evidence>
<comment type="subunit">
    <text evidence="2">Homotrimer.</text>
</comment>
<keyword evidence="10" id="KW-0998">Cell outer membrane</keyword>
<dbReference type="GO" id="GO:0046930">
    <property type="term" value="C:pore complex"/>
    <property type="evidence" value="ECO:0007669"/>
    <property type="project" value="UniProtKB-KW"/>
</dbReference>
<dbReference type="Gene3D" id="2.40.160.10">
    <property type="entry name" value="Porin"/>
    <property type="match status" value="1"/>
</dbReference>
<keyword evidence="5" id="KW-0812">Transmembrane</keyword>